<gene>
    <name evidence="3" type="ORF">E0I26_11435</name>
</gene>
<dbReference type="EMBL" id="SMLG01000008">
    <property type="protein sequence ID" value="TDE43218.1"/>
    <property type="molecule type" value="Genomic_DNA"/>
</dbReference>
<dbReference type="SUPFAM" id="SSF56300">
    <property type="entry name" value="Metallo-dependent phosphatases"/>
    <property type="match status" value="1"/>
</dbReference>
<accession>A0A4R5F5S7</accession>
<dbReference type="InterPro" id="IPR057123">
    <property type="entry name" value="STAND_NTPase4_dom"/>
</dbReference>
<dbReference type="OrthoDB" id="651281at2"/>
<dbReference type="InterPro" id="IPR050535">
    <property type="entry name" value="DNA_Repair-Maintenance_Comp"/>
</dbReference>
<dbReference type="Pfam" id="PF24406">
    <property type="entry name" value="nSTAND_NTPase4"/>
    <property type="match status" value="1"/>
</dbReference>
<organism evidence="3 4">
    <name type="scientific">Flavobacterium rhamnosiphilum</name>
    <dbReference type="NCBI Taxonomy" id="2541724"/>
    <lineage>
        <taxon>Bacteria</taxon>
        <taxon>Pseudomonadati</taxon>
        <taxon>Bacteroidota</taxon>
        <taxon>Flavobacteriia</taxon>
        <taxon>Flavobacteriales</taxon>
        <taxon>Flavobacteriaceae</taxon>
        <taxon>Flavobacterium</taxon>
    </lineage>
</organism>
<dbReference type="PANTHER" id="PTHR30337:SF0">
    <property type="entry name" value="NUCLEASE SBCCD SUBUNIT D"/>
    <property type="match status" value="1"/>
</dbReference>
<dbReference type="InterPro" id="IPR004843">
    <property type="entry name" value="Calcineurin-like_PHP"/>
</dbReference>
<dbReference type="InterPro" id="IPR027417">
    <property type="entry name" value="P-loop_NTPase"/>
</dbReference>
<protein>
    <submittedName>
        <fullName evidence="3">Uncharacterized protein</fullName>
    </submittedName>
</protein>
<dbReference type="Gene3D" id="3.60.21.10">
    <property type="match status" value="1"/>
</dbReference>
<evidence type="ECO:0000313" key="4">
    <source>
        <dbReference type="Proteomes" id="UP000294814"/>
    </source>
</evidence>
<feature type="domain" description="STAND NTPase 4 small alpha/beta" evidence="2">
    <location>
        <begin position="632"/>
        <end position="690"/>
    </location>
</feature>
<dbReference type="RefSeq" id="WP_131916609.1">
    <property type="nucleotide sequence ID" value="NZ_SMLG01000008.1"/>
</dbReference>
<comment type="caution">
    <text evidence="3">The sequence shown here is derived from an EMBL/GenBank/DDBJ whole genome shotgun (WGS) entry which is preliminary data.</text>
</comment>
<sequence>MNILHITDLHYNSESYEKNTQNNMIINFLSYLKNLDKKIDLVIFSGDLVNKGNDFKEFLNAKDLFLNEISKILKIPLNNIILCAGNHDMDRSFKSKSLENRFENEITDLEKLYSFFKENDNDFKNSLKTTENYNLFITDFYENSENNIINELCTVHKRKIDNKDIGIISINSSWRSVDDTSNGKLLFPTHLLEEALFEVKNYKCIFVVLHHPIHWFKDFNQSKLQELIYKNCNIMFSGHIHESEITTHYKQNNGIFAHVSPASLTWDKKHVGFSIIEYNADFEENAFVNKYHFNIEKDSFELIEKVEVLIPCGIEKSEQNRIREKVNIKLTTELLNAKDLLLSNNLDNDNDNLFMDLFNKPKIKLSPKQEIKENTTSDSNNFNFDTLLINENNYFIYGYDKSGKTSLLKYIQIYHLKNYSKNGNIPFYIDFKEIDSKDLIDEIRKYYGLSREKTKEIIKNHNFRLFIDNFDVKHPFCKLLSKFLEEFPNVNFVLTCDYITSRLYDEYIIDSREYQKIYLHDISRNDVRTYIEKNDIITNESQDKLLEKIISFCKQIELPLSYWTVSLIMLIHKKSKFDISKNIYNLLDLCVDEILDKKFRVLKNSKVSFSQIKSICGQLAKFLLFNNSENNYSKKYSEILIELEIYIDNNTRIKAEAKEILEYLINSGVLKVKEDERISFRLNGIFEFFIAYYMSEHKEFLEEALNDDVYLSFKNEFEIYSGIKNEDIDFLKLIFEKTNQYFSPINKRYEEMGRSDIILISKVSDKNDINLENITKALNPVEPIENEKKDLLKDNFDSVSINSEISMKKQYDVSKLDLEIYERYISVLARVFKTMDGVTDAKLLSEILDFLLETYINFGFYFIEEFEKDLKEVENIDNENILETISKILPFISQINMTDNIAQHNIEKVILSKIEELKKNYKNNQYKLFILYLILMDTDEENIYKYSDELINFMEIGVLKYSTILKLNYYFSFNGNNNRKLSDFLKQKIKYAQLKLDNKTDKDRLQQHLDKKRF</sequence>
<proteinExistence type="predicted"/>
<evidence type="ECO:0000259" key="2">
    <source>
        <dbReference type="Pfam" id="PF24406"/>
    </source>
</evidence>
<name>A0A4R5F5S7_9FLAO</name>
<dbReference type="PANTHER" id="PTHR30337">
    <property type="entry name" value="COMPONENT OF ATP-DEPENDENT DSDNA EXONUCLEASE"/>
    <property type="match status" value="1"/>
</dbReference>
<evidence type="ECO:0000259" key="1">
    <source>
        <dbReference type="Pfam" id="PF00149"/>
    </source>
</evidence>
<evidence type="ECO:0000313" key="3">
    <source>
        <dbReference type="EMBL" id="TDE43218.1"/>
    </source>
</evidence>
<dbReference type="Proteomes" id="UP000294814">
    <property type="component" value="Unassembled WGS sequence"/>
</dbReference>
<dbReference type="SUPFAM" id="SSF52540">
    <property type="entry name" value="P-loop containing nucleoside triphosphate hydrolases"/>
    <property type="match status" value="1"/>
</dbReference>
<dbReference type="AlphaFoldDB" id="A0A4R5F5S7"/>
<reference evidence="3 4" key="1">
    <citation type="submission" date="2019-03" db="EMBL/GenBank/DDBJ databases">
        <title>Novel species of Flavobacterium.</title>
        <authorList>
            <person name="Liu Q."/>
            <person name="Xin Y.-H."/>
        </authorList>
    </citation>
    <scope>NUCLEOTIDE SEQUENCE [LARGE SCALE GENOMIC DNA]</scope>
    <source>
        <strain evidence="3 4">LB3P52</strain>
    </source>
</reference>
<dbReference type="GO" id="GO:0016787">
    <property type="term" value="F:hydrolase activity"/>
    <property type="evidence" value="ECO:0007669"/>
    <property type="project" value="InterPro"/>
</dbReference>
<keyword evidence="4" id="KW-1185">Reference proteome</keyword>
<dbReference type="InterPro" id="IPR029052">
    <property type="entry name" value="Metallo-depent_PP-like"/>
</dbReference>
<dbReference type="Pfam" id="PF00149">
    <property type="entry name" value="Metallophos"/>
    <property type="match status" value="1"/>
</dbReference>
<feature type="domain" description="Calcineurin-like phosphoesterase" evidence="1">
    <location>
        <begin position="1"/>
        <end position="242"/>
    </location>
</feature>